<dbReference type="Proteomes" id="UP001277972">
    <property type="component" value="Unassembled WGS sequence"/>
</dbReference>
<keyword evidence="1" id="KW-0378">Hydrolase</keyword>
<proteinExistence type="predicted"/>
<evidence type="ECO:0000313" key="1">
    <source>
        <dbReference type="EMBL" id="MDX8045136.1"/>
    </source>
</evidence>
<name>A0ACC6M2M3_9BACI</name>
<comment type="caution">
    <text evidence="1">The sequence shown here is derived from an EMBL/GenBank/DDBJ whole genome shotgun (WGS) entry which is preliminary data.</text>
</comment>
<dbReference type="EMBL" id="JAWZSR010000002">
    <property type="protein sequence ID" value="MDX8045136.1"/>
    <property type="molecule type" value="Genomic_DNA"/>
</dbReference>
<sequence length="586" mass="63538">MSRELLRKVALGEEDADLVIQNGTLVNVLTRELQPNVDIAIKGEQVALIGKADHITGPETKIVDAKGKYVAPGLMDGHMHVESTMLSVTEFAKAALKKGTTAIFMDPHEIANVLGTEGVRLMHEEGQSLPLKVFTTFPSCVPATDGLEDAGATLTEKDIEEGLKWDGVIGIGEVMNFPGVVYNDPKMINEIEATMATDKIVTGHFPDGPNGMLQAYIASGVDSCHETVAKEQALEKARLGMHIMIREGSAWQDVKEVIKIITEDGIDSSNVSLVTDDIYPETLVEKGQINHVVRRAIEEGVDPIVAIQMATINVARYFQIDKQYGSITPGKVADLLVLDDLASMEPSTVVTNGEIVARDNVLVKDIPRYEYPDHVKNTVKLQRALQADDFVLQTEQENEVQINGIHIIENSARTAKMTATLPVEDGTIQMDVHQDIIQLACIERHKGTGQISLAFAKGFGLKSGAVASTVAHDSHNLLVMGVNQEDMAIAANKLAESGGGMIVVEDGEVLAHVPMSIAGLMSDQTVETVVEQVKELEQAWQQLGCTINAPFMTFSLIALPVIPEVRISNRGLVDVTTFELMDVVVE</sequence>
<protein>
    <submittedName>
        <fullName evidence="1">Adenine deaminase</fullName>
        <ecNumber evidence="1">3.5.4.2</ecNumber>
    </submittedName>
</protein>
<organism evidence="1 2">
    <name type="scientific">Gracilibacillus pellucidus</name>
    <dbReference type="NCBI Taxonomy" id="3095368"/>
    <lineage>
        <taxon>Bacteria</taxon>
        <taxon>Bacillati</taxon>
        <taxon>Bacillota</taxon>
        <taxon>Bacilli</taxon>
        <taxon>Bacillales</taxon>
        <taxon>Bacillaceae</taxon>
        <taxon>Gracilibacillus</taxon>
    </lineage>
</organism>
<reference evidence="1" key="1">
    <citation type="submission" date="2023-11" db="EMBL/GenBank/DDBJ databases">
        <title>Gracilibacillus pellucida a moderately halophilic bacterium isolated from saline soil in Xinjiang province.</title>
        <authorList>
            <person name="Zhang Z."/>
            <person name="Tan F."/>
            <person name="Wang Y."/>
            <person name="Xia M."/>
        </authorList>
    </citation>
    <scope>NUCLEOTIDE SEQUENCE</scope>
    <source>
        <strain evidence="1">S3-1-1</strain>
    </source>
</reference>
<dbReference type="EC" id="3.5.4.2" evidence="1"/>
<gene>
    <name evidence="1" type="primary">ade</name>
    <name evidence="1" type="ORF">SH601_03970</name>
</gene>
<accession>A0ACC6M2M3</accession>
<evidence type="ECO:0000313" key="2">
    <source>
        <dbReference type="Proteomes" id="UP001277972"/>
    </source>
</evidence>
<keyword evidence="2" id="KW-1185">Reference proteome</keyword>